<dbReference type="EMBL" id="JAULSR010000002">
    <property type="protein sequence ID" value="KAK0630679.1"/>
    <property type="molecule type" value="Genomic_DNA"/>
</dbReference>
<gene>
    <name evidence="2" type="ORF">B0T17DRAFT_529000</name>
</gene>
<feature type="compositionally biased region" description="Basic and acidic residues" evidence="1">
    <location>
        <begin position="369"/>
        <end position="391"/>
    </location>
</feature>
<dbReference type="Proteomes" id="UP001174934">
    <property type="component" value="Unassembled WGS sequence"/>
</dbReference>
<evidence type="ECO:0000313" key="3">
    <source>
        <dbReference type="Proteomes" id="UP001174934"/>
    </source>
</evidence>
<feature type="region of interest" description="Disordered" evidence="1">
    <location>
        <begin position="345"/>
        <end position="364"/>
    </location>
</feature>
<keyword evidence="3" id="KW-1185">Reference proteome</keyword>
<feature type="compositionally biased region" description="Gly residues" evidence="1">
    <location>
        <begin position="519"/>
        <end position="528"/>
    </location>
</feature>
<sequence length="564" mass="61731">MLDENLPTFRYKPSSDNPLSTILYFTQNGTDPAAEYVLRRADPALPASRNKYAVALCDPFNTAVVYGEVMVEPQWSQPTLSAAELRVQAQSGAPTPPATPLTPDSFTIQLYNPDQSVTIKLVPGGWNKSDSWEFEIPVQTFRMPSTSELDREHHGIPPSEVVPRIMFRWKKDGRLSKDVTCYMCGKNLGGRRSKEPDITIALFKAAKESVVTVYEPNLRRVEVEDTKGLELVLLLGAEIIKDLYLTPKQDVFNMQGGGGPLAMTPNGGGRRKNSRPTSSSPPLAMSGALGNIPPSTSPPRTRPHASSSPSAMYNNNNTTTAAHAIPPAAAAADIDAETRRLQAMVEREEREERERREKRERAEQKRIKKMLEEEDKERRRREAEIAKETERLRKKYTTGGGGGQDANGPPLPPRTTPQTQPAVPQLFQPQPQQQPYFPPPPPPHQQHQQHGLGPWSTSHNSPALPPRPVSAGPGSGSGGPFNCSTLNTLWNGPGGSGNPAPPPHLVQQPRVSTGRRRQGSGGGGGGGLYMPDQQGMRFSGSAVGGMGGEEEKRDKLRKKRSMHW</sequence>
<comment type="caution">
    <text evidence="2">The sequence shown here is derived from an EMBL/GenBank/DDBJ whole genome shotgun (WGS) entry which is preliminary data.</text>
</comment>
<feature type="compositionally biased region" description="Low complexity" evidence="1">
    <location>
        <begin position="416"/>
        <end position="435"/>
    </location>
</feature>
<feature type="region of interest" description="Disordered" evidence="1">
    <location>
        <begin position="369"/>
        <end position="564"/>
    </location>
</feature>
<protein>
    <submittedName>
        <fullName evidence="2">Uncharacterized protein</fullName>
    </submittedName>
</protein>
<name>A0AA40CAP5_9PEZI</name>
<feature type="region of interest" description="Disordered" evidence="1">
    <location>
        <begin position="256"/>
        <end position="318"/>
    </location>
</feature>
<proteinExistence type="predicted"/>
<feature type="compositionally biased region" description="Basic residues" evidence="1">
    <location>
        <begin position="555"/>
        <end position="564"/>
    </location>
</feature>
<dbReference type="AlphaFoldDB" id="A0AA40CAP5"/>
<reference evidence="2" key="1">
    <citation type="submission" date="2023-06" db="EMBL/GenBank/DDBJ databases">
        <title>Genome-scale phylogeny and comparative genomics of the fungal order Sordariales.</title>
        <authorList>
            <consortium name="Lawrence Berkeley National Laboratory"/>
            <person name="Hensen N."/>
            <person name="Bonometti L."/>
            <person name="Westerberg I."/>
            <person name="Brannstrom I.O."/>
            <person name="Guillou S."/>
            <person name="Cros-Aarteil S."/>
            <person name="Calhoun S."/>
            <person name="Haridas S."/>
            <person name="Kuo A."/>
            <person name="Mondo S."/>
            <person name="Pangilinan J."/>
            <person name="Riley R."/>
            <person name="LaButti K."/>
            <person name="Andreopoulos B."/>
            <person name="Lipzen A."/>
            <person name="Chen C."/>
            <person name="Yanf M."/>
            <person name="Daum C."/>
            <person name="Ng V."/>
            <person name="Clum A."/>
            <person name="Steindorff A."/>
            <person name="Ohm R."/>
            <person name="Martin F."/>
            <person name="Silar P."/>
            <person name="Natvig D."/>
            <person name="Lalanne C."/>
            <person name="Gautier V."/>
            <person name="Ament-velasquez S.L."/>
            <person name="Kruys A."/>
            <person name="Hutchinson M.I."/>
            <person name="Powell A.J."/>
            <person name="Barry K."/>
            <person name="Miller A.N."/>
            <person name="Grigoriev I.V."/>
            <person name="Debuchy R."/>
            <person name="Gladieux P."/>
            <person name="Thoren M.H."/>
            <person name="Johannesson H."/>
        </authorList>
    </citation>
    <scope>NUCLEOTIDE SEQUENCE</scope>
    <source>
        <strain evidence="2">SMH3391-2</strain>
    </source>
</reference>
<accession>A0AA40CAP5</accession>
<evidence type="ECO:0000256" key="1">
    <source>
        <dbReference type="SAM" id="MobiDB-lite"/>
    </source>
</evidence>
<evidence type="ECO:0000313" key="2">
    <source>
        <dbReference type="EMBL" id="KAK0630679.1"/>
    </source>
</evidence>
<organism evidence="2 3">
    <name type="scientific">Bombardia bombarda</name>
    <dbReference type="NCBI Taxonomy" id="252184"/>
    <lineage>
        <taxon>Eukaryota</taxon>
        <taxon>Fungi</taxon>
        <taxon>Dikarya</taxon>
        <taxon>Ascomycota</taxon>
        <taxon>Pezizomycotina</taxon>
        <taxon>Sordariomycetes</taxon>
        <taxon>Sordariomycetidae</taxon>
        <taxon>Sordariales</taxon>
        <taxon>Lasiosphaeriaceae</taxon>
        <taxon>Bombardia</taxon>
    </lineage>
</organism>